<dbReference type="GO" id="GO:0051082">
    <property type="term" value="F:unfolded protein binding"/>
    <property type="evidence" value="ECO:0007669"/>
    <property type="project" value="InterPro"/>
</dbReference>
<gene>
    <name evidence="10" type="ORF">FRACYDRAFT_259523</name>
</gene>
<evidence type="ECO:0000256" key="7">
    <source>
        <dbReference type="ARBA" id="ARBA00024086"/>
    </source>
</evidence>
<dbReference type="PROSITE" id="PS00995">
    <property type="entry name" value="TCP1_3"/>
    <property type="match status" value="1"/>
</dbReference>
<dbReference type="PRINTS" id="PR00304">
    <property type="entry name" value="TCOMPLEXTCP1"/>
</dbReference>
<dbReference type="PROSITE" id="PS00750">
    <property type="entry name" value="TCP1_1"/>
    <property type="match status" value="1"/>
</dbReference>
<organism evidence="10 11">
    <name type="scientific">Fragilariopsis cylindrus CCMP1102</name>
    <dbReference type="NCBI Taxonomy" id="635003"/>
    <lineage>
        <taxon>Eukaryota</taxon>
        <taxon>Sar</taxon>
        <taxon>Stramenopiles</taxon>
        <taxon>Ochrophyta</taxon>
        <taxon>Bacillariophyta</taxon>
        <taxon>Bacillariophyceae</taxon>
        <taxon>Bacillariophycidae</taxon>
        <taxon>Bacillariales</taxon>
        <taxon>Bacillariaceae</taxon>
        <taxon>Fragilariopsis</taxon>
    </lineage>
</organism>
<reference evidence="10 11" key="1">
    <citation type="submission" date="2016-09" db="EMBL/GenBank/DDBJ databases">
        <title>Extensive genetic diversity and differential bi-allelic expression allows diatom success in the polar Southern Ocean.</title>
        <authorList>
            <consortium name="DOE Joint Genome Institute"/>
            <person name="Mock T."/>
            <person name="Otillar R.P."/>
            <person name="Strauss J."/>
            <person name="Dupont C."/>
            <person name="Frickenhaus S."/>
            <person name="Maumus F."/>
            <person name="Mcmullan M."/>
            <person name="Sanges R."/>
            <person name="Schmutz J."/>
            <person name="Toseland A."/>
            <person name="Valas R."/>
            <person name="Veluchamy A."/>
            <person name="Ward B.J."/>
            <person name="Allen A."/>
            <person name="Barry K."/>
            <person name="Falciatore A."/>
            <person name="Ferrante M."/>
            <person name="Fortunato A.E."/>
            <person name="Gloeckner G."/>
            <person name="Gruber A."/>
            <person name="Hipkin R."/>
            <person name="Janech M."/>
            <person name="Kroth P."/>
            <person name="Leese F."/>
            <person name="Lindquist E."/>
            <person name="Lyon B.R."/>
            <person name="Martin J."/>
            <person name="Mayer C."/>
            <person name="Parker M."/>
            <person name="Quesneville H."/>
            <person name="Raymond J."/>
            <person name="Uhlig C."/>
            <person name="Valentin K.U."/>
            <person name="Worden A.Z."/>
            <person name="Armbrust E.V."/>
            <person name="Bowler C."/>
            <person name="Green B."/>
            <person name="Moulton V."/>
            <person name="Van Oosterhout C."/>
            <person name="Grigoriev I."/>
        </authorList>
    </citation>
    <scope>NUCLEOTIDE SEQUENCE [LARGE SCALE GENOMIC DNA]</scope>
    <source>
        <strain evidence="10 11">CCMP1102</strain>
    </source>
</reference>
<comment type="subcellular location">
    <subcellularLocation>
        <location evidence="1">Cytoplasm</location>
    </subcellularLocation>
</comment>
<dbReference type="InterPro" id="IPR054827">
    <property type="entry name" value="thermosome_alpha"/>
</dbReference>
<dbReference type="Gene3D" id="3.30.260.10">
    <property type="entry name" value="TCP-1-like chaperonin intermediate domain"/>
    <property type="match status" value="1"/>
</dbReference>
<evidence type="ECO:0000256" key="8">
    <source>
        <dbReference type="ARBA" id="ARBA00033325"/>
    </source>
</evidence>
<evidence type="ECO:0000256" key="3">
    <source>
        <dbReference type="ARBA" id="ARBA00022490"/>
    </source>
</evidence>
<dbReference type="Gene3D" id="3.50.7.10">
    <property type="entry name" value="GroEL"/>
    <property type="match status" value="1"/>
</dbReference>
<keyword evidence="4 9" id="KW-0547">Nucleotide-binding</keyword>
<dbReference type="InterPro" id="IPR027410">
    <property type="entry name" value="TCP-1-like_intermed_sf"/>
</dbReference>
<dbReference type="KEGG" id="fcy:FRACYDRAFT_259523"/>
<dbReference type="InterPro" id="IPR012718">
    <property type="entry name" value="Chap_CCT_epsi"/>
</dbReference>
<dbReference type="Proteomes" id="UP000095751">
    <property type="component" value="Unassembled WGS sequence"/>
</dbReference>
<evidence type="ECO:0000313" key="11">
    <source>
        <dbReference type="Proteomes" id="UP000095751"/>
    </source>
</evidence>
<protein>
    <recommendedName>
        <fullName evidence="7">T-complex protein 1 subunit epsilon</fullName>
    </recommendedName>
    <alternativeName>
        <fullName evidence="8">CCT-epsilon</fullName>
    </alternativeName>
</protein>
<dbReference type="OrthoDB" id="10248520at2759"/>
<dbReference type="InterPro" id="IPR027409">
    <property type="entry name" value="GroEL-like_apical_dom_sf"/>
</dbReference>
<dbReference type="GO" id="GO:0140662">
    <property type="term" value="F:ATP-dependent protein folding chaperone"/>
    <property type="evidence" value="ECO:0007669"/>
    <property type="project" value="InterPro"/>
</dbReference>
<keyword evidence="11" id="KW-1185">Reference proteome</keyword>
<dbReference type="NCBIfam" id="TIGR02343">
    <property type="entry name" value="chap_CCT_epsi"/>
    <property type="match status" value="1"/>
</dbReference>
<evidence type="ECO:0000313" key="10">
    <source>
        <dbReference type="EMBL" id="OEU20443.1"/>
    </source>
</evidence>
<evidence type="ECO:0000256" key="9">
    <source>
        <dbReference type="RuleBase" id="RU004187"/>
    </source>
</evidence>
<comment type="similarity">
    <text evidence="2 9">Belongs to the TCP-1 chaperonin family.</text>
</comment>
<dbReference type="InterPro" id="IPR027413">
    <property type="entry name" value="GROEL-like_equatorial_sf"/>
</dbReference>
<dbReference type="GO" id="GO:0005524">
    <property type="term" value="F:ATP binding"/>
    <property type="evidence" value="ECO:0007669"/>
    <property type="project" value="UniProtKB-KW"/>
</dbReference>
<dbReference type="CDD" id="cd03339">
    <property type="entry name" value="TCP1_epsilon"/>
    <property type="match status" value="1"/>
</dbReference>
<dbReference type="InParanoid" id="A0A1E7FRJ6"/>
<dbReference type="EMBL" id="KV784354">
    <property type="protein sequence ID" value="OEU20443.1"/>
    <property type="molecule type" value="Genomic_DNA"/>
</dbReference>
<dbReference type="InterPro" id="IPR002423">
    <property type="entry name" value="Cpn60/GroEL/TCP-1"/>
</dbReference>
<sequence>MSMVYDEYGRPFVILKEQQAKNRVKGVDATKANILAARSISNILRTSLGPKGMDKLLVSPDGDVTITNDGATILSQMEIHQPVAKLLVELSSSQDDEIGDGTTGVVVMAGALLEQAEILMSKGIHPVRIARGFEAASQVAIDHLAKISEKVEFSKDNLQPLLTTAKTTLSSKILQPHKEKMAGIAVQAILDVADIERHDVNFDMIRMEGKTGGSLEDTCLVNGLVLDKEFSHPQMPTMIKDAKLCILTCPLEPPKPKTKHKLQIDSAEAYEELYNQEQKYFRDMIQKIKDSGANLVICQWGFDDEANHLLLQQELPAVRWVGGVEIEHIAIATGARIVARVEELTPDKLGTAGKVEQISMGTNSSRQQDRILVLEDCANKKAVTVLVRGGNKMIVDEAKRSLHDAMCVVRNLVKDNRVVYGGGSAEVSCSLAIRKHADTITGVDQYAIRAFADALDDIPLALAENAGLSPINEVTAIKSRQVKEGIHTIGLGLLSLNETEFTIDSTKGDHTMDMKELGVFETLIGKQQQMQLAAQVVKMILKIDDVISEGQYR</sequence>
<dbReference type="SUPFAM" id="SSF52029">
    <property type="entry name" value="GroEL apical domain-like"/>
    <property type="match status" value="1"/>
</dbReference>
<dbReference type="InterPro" id="IPR002194">
    <property type="entry name" value="Chaperonin_TCP-1_CS"/>
</dbReference>
<evidence type="ECO:0000256" key="6">
    <source>
        <dbReference type="ARBA" id="ARBA00023186"/>
    </source>
</evidence>
<keyword evidence="5 9" id="KW-0067">ATP-binding</keyword>
<dbReference type="InterPro" id="IPR053374">
    <property type="entry name" value="TCP-1_chaperonin"/>
</dbReference>
<dbReference type="PANTHER" id="PTHR11353">
    <property type="entry name" value="CHAPERONIN"/>
    <property type="match status" value="1"/>
</dbReference>
<dbReference type="NCBIfam" id="NF041083">
    <property type="entry name" value="thermosome_beta"/>
    <property type="match status" value="1"/>
</dbReference>
<dbReference type="NCBIfam" id="NF041082">
    <property type="entry name" value="thermosome_alpha"/>
    <property type="match status" value="1"/>
</dbReference>
<name>A0A1E7FRJ6_9STRA</name>
<dbReference type="FunFam" id="3.50.7.10:FF:000003">
    <property type="entry name" value="T-complex protein 1 subunit epsilon"/>
    <property type="match status" value="1"/>
</dbReference>
<dbReference type="GO" id="GO:0005832">
    <property type="term" value="C:chaperonin-containing T-complex"/>
    <property type="evidence" value="ECO:0007669"/>
    <property type="project" value="UniProtKB-ARBA"/>
</dbReference>
<evidence type="ECO:0000256" key="5">
    <source>
        <dbReference type="ARBA" id="ARBA00022840"/>
    </source>
</evidence>
<dbReference type="FunCoup" id="A0A1E7FRJ6">
    <property type="interactions" value="551"/>
</dbReference>
<dbReference type="AlphaFoldDB" id="A0A1E7FRJ6"/>
<dbReference type="Gene3D" id="1.10.560.10">
    <property type="entry name" value="GroEL-like equatorial domain"/>
    <property type="match status" value="1"/>
</dbReference>
<dbReference type="InterPro" id="IPR017998">
    <property type="entry name" value="Chaperone_TCP-1"/>
</dbReference>
<dbReference type="SUPFAM" id="SSF48592">
    <property type="entry name" value="GroEL equatorial domain-like"/>
    <property type="match status" value="1"/>
</dbReference>
<proteinExistence type="inferred from homology"/>
<dbReference type="Pfam" id="PF00118">
    <property type="entry name" value="Cpn60_TCP1"/>
    <property type="match status" value="1"/>
</dbReference>
<dbReference type="SUPFAM" id="SSF54849">
    <property type="entry name" value="GroEL-intermediate domain like"/>
    <property type="match status" value="1"/>
</dbReference>
<dbReference type="GO" id="GO:0016887">
    <property type="term" value="F:ATP hydrolysis activity"/>
    <property type="evidence" value="ECO:0007669"/>
    <property type="project" value="InterPro"/>
</dbReference>
<evidence type="ECO:0000256" key="1">
    <source>
        <dbReference type="ARBA" id="ARBA00004496"/>
    </source>
</evidence>
<keyword evidence="3" id="KW-0963">Cytoplasm</keyword>
<evidence type="ECO:0000256" key="4">
    <source>
        <dbReference type="ARBA" id="ARBA00022741"/>
    </source>
</evidence>
<accession>A0A1E7FRJ6</accession>
<evidence type="ECO:0000256" key="2">
    <source>
        <dbReference type="ARBA" id="ARBA00008020"/>
    </source>
</evidence>
<keyword evidence="6 9" id="KW-0143">Chaperone</keyword>